<dbReference type="Gene3D" id="3.30.420.10">
    <property type="entry name" value="Ribonuclease H-like superfamily/Ribonuclease H"/>
    <property type="match status" value="1"/>
</dbReference>
<keyword evidence="3" id="KW-1185">Reference proteome</keyword>
<evidence type="ECO:0000313" key="3">
    <source>
        <dbReference type="Proteomes" id="UP000436468"/>
    </source>
</evidence>
<dbReference type="Proteomes" id="UP000436468">
    <property type="component" value="Unassembled WGS sequence"/>
</dbReference>
<name>A0A844T570_9BRAD</name>
<dbReference type="GO" id="GO:0003676">
    <property type="term" value="F:nucleic acid binding"/>
    <property type="evidence" value="ECO:0007669"/>
    <property type="project" value="InterPro"/>
</dbReference>
<reference evidence="2 3" key="1">
    <citation type="submission" date="2019-12" db="EMBL/GenBank/DDBJ databases">
        <title>Draft genome sequences Bradyrhizobium cajani AMBPC1010, Bradyrhizobium pachyrhizi AMBPC1040 and Bradyrhizobium yuanmingense ALSPC3051, three plant growth promoting strains isolated from nodules of Cajanus cajan L. in Dominican Republic.</title>
        <authorList>
            <person name="Flores-Felix J.D."/>
            <person name="Araujo J."/>
            <person name="Diaz-Alcantara C."/>
            <person name="Gonzalez-Andres F."/>
            <person name="Velazquez E."/>
        </authorList>
    </citation>
    <scope>NUCLEOTIDE SEQUENCE [LARGE SCALE GENOMIC DNA]</scope>
    <source>
        <strain evidence="2 3">1040</strain>
    </source>
</reference>
<accession>A0A844T570</accession>
<evidence type="ECO:0000313" key="2">
    <source>
        <dbReference type="EMBL" id="MVT71194.1"/>
    </source>
</evidence>
<protein>
    <recommendedName>
        <fullName evidence="1">Tc1-like transposase DDE domain-containing protein</fullName>
    </recommendedName>
</protein>
<evidence type="ECO:0000259" key="1">
    <source>
        <dbReference type="Pfam" id="PF13358"/>
    </source>
</evidence>
<sequence>MSERPSLIKRERQHAEWPNWYAQIGGPELGTGAALVLPFCNSEAMQLHLNEIASKVSPGSHAIVILDQAGWHGAKELKIPHNISLMTLPPRSPELNSQENIWQLCATIGCQTAPSNPMTTSSITAVTPGILSSISRGRSCQSRSAIGPTSVHQFNWY</sequence>
<comment type="caution">
    <text evidence="2">The sequence shown here is derived from an EMBL/GenBank/DDBJ whole genome shotgun (WGS) entry which is preliminary data.</text>
</comment>
<gene>
    <name evidence="2" type="ORF">GPL21_39845</name>
</gene>
<dbReference type="InterPro" id="IPR038717">
    <property type="entry name" value="Tc1-like_DDE_dom"/>
</dbReference>
<proteinExistence type="predicted"/>
<dbReference type="Pfam" id="PF13358">
    <property type="entry name" value="DDE_3"/>
    <property type="match status" value="1"/>
</dbReference>
<dbReference type="AlphaFoldDB" id="A0A844T570"/>
<organism evidence="2 3">
    <name type="scientific">Bradyrhizobium pachyrhizi</name>
    <dbReference type="NCBI Taxonomy" id="280333"/>
    <lineage>
        <taxon>Bacteria</taxon>
        <taxon>Pseudomonadati</taxon>
        <taxon>Pseudomonadota</taxon>
        <taxon>Alphaproteobacteria</taxon>
        <taxon>Hyphomicrobiales</taxon>
        <taxon>Nitrobacteraceae</taxon>
        <taxon>Bradyrhizobium</taxon>
    </lineage>
</organism>
<feature type="domain" description="Tc1-like transposase DDE" evidence="1">
    <location>
        <begin position="38"/>
        <end position="107"/>
    </location>
</feature>
<dbReference type="EMBL" id="WQNF01000063">
    <property type="protein sequence ID" value="MVT71194.1"/>
    <property type="molecule type" value="Genomic_DNA"/>
</dbReference>
<dbReference type="InterPro" id="IPR036397">
    <property type="entry name" value="RNaseH_sf"/>
</dbReference>